<name>A0A0C9XTE3_9AGAR</name>
<accession>A0A0C9XTE3</accession>
<dbReference type="Proteomes" id="UP000054477">
    <property type="component" value="Unassembled WGS sequence"/>
</dbReference>
<proteinExistence type="predicted"/>
<reference evidence="2 3" key="1">
    <citation type="submission" date="2014-04" db="EMBL/GenBank/DDBJ databases">
        <authorList>
            <consortium name="DOE Joint Genome Institute"/>
            <person name="Kuo A."/>
            <person name="Kohler A."/>
            <person name="Nagy L.G."/>
            <person name="Floudas D."/>
            <person name="Copeland A."/>
            <person name="Barry K.W."/>
            <person name="Cichocki N."/>
            <person name="Veneault-Fourrey C."/>
            <person name="LaButti K."/>
            <person name="Lindquist E.A."/>
            <person name="Lipzen A."/>
            <person name="Lundell T."/>
            <person name="Morin E."/>
            <person name="Murat C."/>
            <person name="Sun H."/>
            <person name="Tunlid A."/>
            <person name="Henrissat B."/>
            <person name="Grigoriev I.V."/>
            <person name="Hibbett D.S."/>
            <person name="Martin F."/>
            <person name="Nordberg H.P."/>
            <person name="Cantor M.N."/>
            <person name="Hua S.X."/>
        </authorList>
    </citation>
    <scope>NUCLEOTIDE SEQUENCE [LARGE SCALE GENOMIC DNA]</scope>
    <source>
        <strain evidence="2 3">LaAM-08-1</strain>
    </source>
</reference>
<evidence type="ECO:0000256" key="1">
    <source>
        <dbReference type="SAM" id="Phobius"/>
    </source>
</evidence>
<dbReference type="HOGENOM" id="CLU_112976_0_0_1"/>
<gene>
    <name evidence="2" type="ORF">K443DRAFT_92000</name>
</gene>
<keyword evidence="1" id="KW-1133">Transmembrane helix</keyword>
<evidence type="ECO:0000313" key="3">
    <source>
        <dbReference type="Proteomes" id="UP000054477"/>
    </source>
</evidence>
<keyword evidence="1" id="KW-0812">Transmembrane</keyword>
<keyword evidence="1" id="KW-0472">Membrane</keyword>
<reference evidence="3" key="2">
    <citation type="submission" date="2015-01" db="EMBL/GenBank/DDBJ databases">
        <title>Evolutionary Origins and Diversification of the Mycorrhizal Mutualists.</title>
        <authorList>
            <consortium name="DOE Joint Genome Institute"/>
            <consortium name="Mycorrhizal Genomics Consortium"/>
            <person name="Kohler A."/>
            <person name="Kuo A."/>
            <person name="Nagy L.G."/>
            <person name="Floudas D."/>
            <person name="Copeland A."/>
            <person name="Barry K.W."/>
            <person name="Cichocki N."/>
            <person name="Veneault-Fourrey C."/>
            <person name="LaButti K."/>
            <person name="Lindquist E.A."/>
            <person name="Lipzen A."/>
            <person name="Lundell T."/>
            <person name="Morin E."/>
            <person name="Murat C."/>
            <person name="Riley R."/>
            <person name="Ohm R."/>
            <person name="Sun H."/>
            <person name="Tunlid A."/>
            <person name="Henrissat B."/>
            <person name="Grigoriev I.V."/>
            <person name="Hibbett D.S."/>
            <person name="Martin F."/>
        </authorList>
    </citation>
    <scope>NUCLEOTIDE SEQUENCE [LARGE SCALE GENOMIC DNA]</scope>
    <source>
        <strain evidence="3">LaAM-08-1</strain>
    </source>
</reference>
<evidence type="ECO:0000313" key="2">
    <source>
        <dbReference type="EMBL" id="KIK04954.1"/>
    </source>
</evidence>
<organism evidence="2 3">
    <name type="scientific">Laccaria amethystina LaAM-08-1</name>
    <dbReference type="NCBI Taxonomy" id="1095629"/>
    <lineage>
        <taxon>Eukaryota</taxon>
        <taxon>Fungi</taxon>
        <taxon>Dikarya</taxon>
        <taxon>Basidiomycota</taxon>
        <taxon>Agaricomycotina</taxon>
        <taxon>Agaricomycetes</taxon>
        <taxon>Agaricomycetidae</taxon>
        <taxon>Agaricales</taxon>
        <taxon>Agaricineae</taxon>
        <taxon>Hydnangiaceae</taxon>
        <taxon>Laccaria</taxon>
    </lineage>
</organism>
<sequence>MFSTQDYHQAIVSAGWMIILSLIPQDLVRAGAILLGFLICLHAMRPRILMKTLQLRLSSLEEKLQDAVNSGIMRQSDISFTNKFAEDIVAIRCVILDLSVRTLMTSGAILQEIKAVWEGLSREINSCIRDVDVLKRDLEINRAKILKNQYQSNRPN</sequence>
<dbReference type="EMBL" id="KN838564">
    <property type="protein sequence ID" value="KIK04954.1"/>
    <property type="molecule type" value="Genomic_DNA"/>
</dbReference>
<dbReference type="AlphaFoldDB" id="A0A0C9XTE3"/>
<keyword evidence="3" id="KW-1185">Reference proteome</keyword>
<protein>
    <submittedName>
        <fullName evidence="2">Uncharacterized protein</fullName>
    </submittedName>
</protein>
<feature type="transmembrane region" description="Helical" evidence="1">
    <location>
        <begin position="27"/>
        <end position="44"/>
    </location>
</feature>